<evidence type="ECO:0000313" key="2">
    <source>
        <dbReference type="EMBL" id="ADI38293.1"/>
    </source>
</evidence>
<evidence type="ECO:0000259" key="1">
    <source>
        <dbReference type="Pfam" id="PF08241"/>
    </source>
</evidence>
<reference evidence="2 3" key="1">
    <citation type="journal article" date="2010" name="PLoS ONE">
        <title>The Waddlia genome: a window into chlamydial biology.</title>
        <authorList>
            <person name="Bertelli C."/>
            <person name="Collyn F."/>
            <person name="Croxatto A."/>
            <person name="Ruckert C."/>
            <person name="Polkinghorne A."/>
            <person name="Kebbi-Beghdadi C."/>
            <person name="Goesmann A."/>
            <person name="Vaughan L."/>
            <person name="Greub G."/>
        </authorList>
    </citation>
    <scope>NUCLEOTIDE SEQUENCE [LARGE SCALE GENOMIC DNA]</scope>
    <source>
        <strain evidence="3">ATCC VR-1470 / WSU 86-1044</strain>
    </source>
</reference>
<dbReference type="Pfam" id="PF08241">
    <property type="entry name" value="Methyltransf_11"/>
    <property type="match status" value="1"/>
</dbReference>
<dbReference type="Gene3D" id="3.40.50.150">
    <property type="entry name" value="Vaccinia Virus protein VP39"/>
    <property type="match status" value="1"/>
</dbReference>
<dbReference type="CDD" id="cd02440">
    <property type="entry name" value="AdoMet_MTases"/>
    <property type="match status" value="1"/>
</dbReference>
<dbReference type="SUPFAM" id="SSF53335">
    <property type="entry name" value="S-adenosyl-L-methionine-dependent methyltransferases"/>
    <property type="match status" value="1"/>
</dbReference>
<name>D6YVY3_WADCW</name>
<dbReference type="AlphaFoldDB" id="D6YVY3"/>
<feature type="domain" description="Methyltransferase type 11" evidence="1">
    <location>
        <begin position="241"/>
        <end position="313"/>
    </location>
</feature>
<dbReference type="InterPro" id="IPR013216">
    <property type="entry name" value="Methyltransf_11"/>
</dbReference>
<proteinExistence type="predicted"/>
<gene>
    <name evidence="2" type="ordered locus">wcw_0933</name>
</gene>
<accession>D6YVY3</accession>
<dbReference type="KEGG" id="wch:wcw_0933"/>
<dbReference type="STRING" id="716544.wcw_0933"/>
<keyword evidence="3" id="KW-1185">Reference proteome</keyword>
<dbReference type="HOGENOM" id="CLU_686858_0_0_0"/>
<protein>
    <recommendedName>
        <fullName evidence="1">Methyltransferase type 11 domain-containing protein</fullName>
    </recommendedName>
</protein>
<organism evidence="2 3">
    <name type="scientific">Waddlia chondrophila (strain ATCC VR-1470 / WSU 86-1044)</name>
    <dbReference type="NCBI Taxonomy" id="716544"/>
    <lineage>
        <taxon>Bacteria</taxon>
        <taxon>Pseudomonadati</taxon>
        <taxon>Chlamydiota</taxon>
        <taxon>Chlamydiia</taxon>
        <taxon>Parachlamydiales</taxon>
        <taxon>Waddliaceae</taxon>
        <taxon>Waddlia</taxon>
    </lineage>
</organism>
<dbReference type="EMBL" id="CP001928">
    <property type="protein sequence ID" value="ADI38293.1"/>
    <property type="molecule type" value="Genomic_DNA"/>
</dbReference>
<dbReference type="Proteomes" id="UP000001505">
    <property type="component" value="Chromosome"/>
</dbReference>
<dbReference type="OrthoDB" id="1550488at2"/>
<dbReference type="GO" id="GO:0008757">
    <property type="term" value="F:S-adenosylmethionine-dependent methyltransferase activity"/>
    <property type="evidence" value="ECO:0007669"/>
    <property type="project" value="InterPro"/>
</dbReference>
<dbReference type="eggNOG" id="COG0500">
    <property type="taxonomic scope" value="Bacteria"/>
</dbReference>
<evidence type="ECO:0000313" key="3">
    <source>
        <dbReference type="Proteomes" id="UP000001505"/>
    </source>
</evidence>
<dbReference type="InterPro" id="IPR029063">
    <property type="entry name" value="SAM-dependent_MTases_sf"/>
</dbReference>
<sequence>MFSRTSIPTSLYKFNYNIMVAFMVKISLENVLWGGEQGVPASTYGLKTQNFWRSSTLLKDTPHVRFLRLYQEKGEGLLKSGFYKETDYYRNLCECIEQCGNYFNITNSKDAGEQMRRFIDHFKGKDAPRVYHQSDGQDPLVAKNAFSDYYEIVDGIHRLAIDYVKGEKEAECRLSSEQPMTLLQKLILGNAWTPGQKLLYQPIQAPELESFTLVRKCTDRFKLMQKMIDSYGWDFLGKKYLDLGCSYGFFMNRMEALGMRSYGVDSCPNSIILAQVCYQQPRERLLCLSLENFFELNEEKYHAVSLLSVLHHFLLGRGKMTAKQLIYEVDKITEKVLFLDSGQNHEEWFKESLPDWNEERMVEWLKENTTFDDVIVLGKDEDNVGVYALNYHRSLVACIRK</sequence>